<comment type="subcellular location">
    <subcellularLocation>
        <location evidence="1">Nucleus</location>
    </subcellularLocation>
</comment>
<feature type="compositionally biased region" description="Acidic residues" evidence="4">
    <location>
        <begin position="234"/>
        <end position="245"/>
    </location>
</feature>
<dbReference type="InterPro" id="IPR007148">
    <property type="entry name" value="SSU_processome_Utp12"/>
</dbReference>
<evidence type="ECO:0000313" key="7">
    <source>
        <dbReference type="Proteomes" id="UP001212411"/>
    </source>
</evidence>
<feature type="compositionally biased region" description="Basic and acidic residues" evidence="4">
    <location>
        <begin position="196"/>
        <end position="210"/>
    </location>
</feature>
<keyword evidence="2" id="KW-0539">Nucleus</keyword>
<feature type="compositionally biased region" description="Basic and acidic residues" evidence="4">
    <location>
        <begin position="177"/>
        <end position="187"/>
    </location>
</feature>
<gene>
    <name evidence="6" type="primary">utp502</name>
    <name evidence="6" type="ORF">SOMG_02966</name>
</gene>
<dbReference type="PANTHER" id="PTHR44267:SF1">
    <property type="entry name" value="WD REPEAT-CONTAINING PROTEIN 43"/>
    <property type="match status" value="1"/>
</dbReference>
<sequence length="270" mass="30446">MDALPEQGIRLEEGQDTNVLFEKCLGCSDVGIVSGTVRNMDGTMAAELVRRLVTEMSSEMRPTMAIWLHWIIVTHGGYLASVQDLQEPLNELHGKLIHGGDLLMKISALSGRLSMVLGQAEIRESRQLDQEGSSEEDSDYEDEQNSDYDIEVVDENEDELDENEEEEAAAAAAEIMKHNKLDEDKAHTYLSPDAELSPRRRQLENKHHFSEEEEDDDDDEEEDDNEQALHEDGTGESESESEAEVEAARPVPVRKNPRPESPRKSMRKSR</sequence>
<reference evidence="6 7" key="1">
    <citation type="journal article" date="2023" name="G3 (Bethesda)">
        <title>A high-quality reference genome for the fission yeast Schizosaccharomyces osmophilus.</title>
        <authorList>
            <person name="Jia G.S."/>
            <person name="Zhang W.C."/>
            <person name="Liang Y."/>
            <person name="Liu X.H."/>
            <person name="Rhind N."/>
            <person name="Pidoux A."/>
            <person name="Brysch-Herzberg M."/>
            <person name="Du L.L."/>
        </authorList>
    </citation>
    <scope>NUCLEOTIDE SEQUENCE [LARGE SCALE GENOMIC DNA]</scope>
    <source>
        <strain evidence="6 7">CBS 15793</strain>
    </source>
</reference>
<keyword evidence="7" id="KW-1185">Reference proteome</keyword>
<evidence type="ECO:0000256" key="2">
    <source>
        <dbReference type="ARBA" id="ARBA00023242"/>
    </source>
</evidence>
<feature type="compositionally biased region" description="Acidic residues" evidence="4">
    <location>
        <begin position="132"/>
        <end position="147"/>
    </location>
</feature>
<comment type="similarity">
    <text evidence="3">Belongs to the UTP5 family.</text>
</comment>
<dbReference type="RefSeq" id="XP_056038844.1">
    <property type="nucleotide sequence ID" value="XM_056181757.1"/>
</dbReference>
<protein>
    <submittedName>
        <fullName evidence="6">Ribonucleoprotein (RNP) complex Utp502</fullName>
    </submittedName>
</protein>
<dbReference type="GeneID" id="80876446"/>
<evidence type="ECO:0000259" key="5">
    <source>
        <dbReference type="Pfam" id="PF04003"/>
    </source>
</evidence>
<accession>A0AAE9WGG2</accession>
<evidence type="ECO:0000313" key="6">
    <source>
        <dbReference type="EMBL" id="WBW74601.1"/>
    </source>
</evidence>
<dbReference type="GO" id="GO:0000462">
    <property type="term" value="P:maturation of SSU-rRNA from tricistronic rRNA transcript (SSU-rRNA, 5.8S rRNA, LSU-rRNA)"/>
    <property type="evidence" value="ECO:0007669"/>
    <property type="project" value="TreeGrafter"/>
</dbReference>
<dbReference type="GO" id="GO:0005730">
    <property type="term" value="C:nucleolus"/>
    <property type="evidence" value="ECO:0007669"/>
    <property type="project" value="TreeGrafter"/>
</dbReference>
<organism evidence="6 7">
    <name type="scientific">Schizosaccharomyces osmophilus</name>
    <dbReference type="NCBI Taxonomy" id="2545709"/>
    <lineage>
        <taxon>Eukaryota</taxon>
        <taxon>Fungi</taxon>
        <taxon>Dikarya</taxon>
        <taxon>Ascomycota</taxon>
        <taxon>Taphrinomycotina</taxon>
        <taxon>Schizosaccharomycetes</taxon>
        <taxon>Schizosaccharomycetales</taxon>
        <taxon>Schizosaccharomycetaceae</taxon>
        <taxon>Schizosaccharomyces</taxon>
    </lineage>
</organism>
<dbReference type="AlphaFoldDB" id="A0AAE9WGG2"/>
<feature type="region of interest" description="Disordered" evidence="4">
    <location>
        <begin position="124"/>
        <end position="147"/>
    </location>
</feature>
<evidence type="ECO:0000256" key="3">
    <source>
        <dbReference type="ARBA" id="ARBA00038335"/>
    </source>
</evidence>
<dbReference type="Proteomes" id="UP001212411">
    <property type="component" value="Chromosome 2"/>
</dbReference>
<feature type="region of interest" description="Disordered" evidence="4">
    <location>
        <begin position="177"/>
        <end position="270"/>
    </location>
</feature>
<dbReference type="KEGG" id="som:SOMG_02966"/>
<proteinExistence type="inferred from homology"/>
<evidence type="ECO:0000256" key="1">
    <source>
        <dbReference type="ARBA" id="ARBA00004123"/>
    </source>
</evidence>
<name>A0AAE9WGG2_9SCHI</name>
<feature type="compositionally biased region" description="Acidic residues" evidence="4">
    <location>
        <begin position="211"/>
        <end position="226"/>
    </location>
</feature>
<feature type="domain" description="Small-subunit processome Utp12" evidence="5">
    <location>
        <begin position="20"/>
        <end position="117"/>
    </location>
</feature>
<dbReference type="InterPro" id="IPR052414">
    <property type="entry name" value="U3_snoRNA-assoc_WDR"/>
</dbReference>
<dbReference type="GO" id="GO:1990904">
    <property type="term" value="C:ribonucleoprotein complex"/>
    <property type="evidence" value="ECO:0007669"/>
    <property type="project" value="UniProtKB-KW"/>
</dbReference>
<keyword evidence="6" id="KW-0687">Ribonucleoprotein</keyword>
<dbReference type="Pfam" id="PF04003">
    <property type="entry name" value="Utp12"/>
    <property type="match status" value="1"/>
</dbReference>
<dbReference type="PANTHER" id="PTHR44267">
    <property type="entry name" value="WD REPEAT-CONTAINING PROTEIN 43"/>
    <property type="match status" value="1"/>
</dbReference>
<evidence type="ECO:0000256" key="4">
    <source>
        <dbReference type="SAM" id="MobiDB-lite"/>
    </source>
</evidence>
<dbReference type="EMBL" id="CP115612">
    <property type="protein sequence ID" value="WBW74601.1"/>
    <property type="molecule type" value="Genomic_DNA"/>
</dbReference>